<proteinExistence type="predicted"/>
<gene>
    <name evidence="4" type="ORF">PHLGIDRAFT_534834</name>
</gene>
<dbReference type="InterPro" id="IPR003593">
    <property type="entry name" value="AAA+_ATPase"/>
</dbReference>
<dbReference type="InterPro" id="IPR039421">
    <property type="entry name" value="Type_1_exporter"/>
</dbReference>
<dbReference type="InterPro" id="IPR027417">
    <property type="entry name" value="P-loop_NTPase"/>
</dbReference>
<dbReference type="Pfam" id="PF00005">
    <property type="entry name" value="ABC_tran"/>
    <property type="match status" value="1"/>
</dbReference>
<feature type="non-terminal residue" evidence="4">
    <location>
        <position position="1"/>
    </location>
</feature>
<dbReference type="PROSITE" id="PS50893">
    <property type="entry name" value="ABC_TRANSPORTER_2"/>
    <property type="match status" value="1"/>
</dbReference>
<dbReference type="Gene3D" id="3.40.50.300">
    <property type="entry name" value="P-loop containing nucleotide triphosphate hydrolases"/>
    <property type="match status" value="1"/>
</dbReference>
<accession>A0A0C3PWL6</accession>
<dbReference type="OrthoDB" id="2800651at2759"/>
<evidence type="ECO:0000259" key="3">
    <source>
        <dbReference type="PROSITE" id="PS50893"/>
    </source>
</evidence>
<sequence>EYNKAASLSKDATDRPDIYHTSPVNACLHTVVDDLPLVFYVLQCLWRPETSSMTFLATLQQMTYSFRIAYMRLTLLDRIFFESVADIKAIYAEPRIIALDSGTLPYPSADSSSAEGMSIRFSNVSFSYPGSKEGLFALNNISFDIPASALVVIVGANGSGKSTIVKILAQLYRPSTGGIFIGKHPIHDYRLDDLYDSITLLNQDHSIFPLSIGENIGLGNPLDVDNMKKIREAARLGGASDFIEKLNSKYEEELYPVKTCNPTRYPLVGEPLRRYRDEVERTKEISGGERQRLAASRTFMRLLSDRSKLVVVDEPTSAMDPSGEFELFERLRSMRKGKTMVFVTHRFGHLTKHADLILCMSGGVLVESGTHKQLMEKSAGEYRRLYDIQARAFVDIDSSQ</sequence>
<keyword evidence="1" id="KW-0547">Nucleotide-binding</keyword>
<feature type="domain" description="ABC transporter" evidence="3">
    <location>
        <begin position="119"/>
        <end position="387"/>
    </location>
</feature>
<dbReference type="STRING" id="745531.A0A0C3PWL6"/>
<dbReference type="GO" id="GO:0015421">
    <property type="term" value="F:ABC-type oligopeptide transporter activity"/>
    <property type="evidence" value="ECO:0007669"/>
    <property type="project" value="TreeGrafter"/>
</dbReference>
<dbReference type="HOGENOM" id="CLU_000604_63_1_1"/>
<name>A0A0C3PWL6_PHLG1</name>
<dbReference type="EMBL" id="KN840440">
    <property type="protein sequence ID" value="KIP12398.1"/>
    <property type="molecule type" value="Genomic_DNA"/>
</dbReference>
<protein>
    <recommendedName>
        <fullName evidence="3">ABC transporter domain-containing protein</fullName>
    </recommendedName>
</protein>
<dbReference type="SMART" id="SM00382">
    <property type="entry name" value="AAA"/>
    <property type="match status" value="1"/>
</dbReference>
<evidence type="ECO:0000313" key="4">
    <source>
        <dbReference type="EMBL" id="KIP12398.1"/>
    </source>
</evidence>
<keyword evidence="5" id="KW-1185">Reference proteome</keyword>
<dbReference type="AlphaFoldDB" id="A0A0C3PWL6"/>
<keyword evidence="2" id="KW-0067">ATP-binding</keyword>
<evidence type="ECO:0000313" key="5">
    <source>
        <dbReference type="Proteomes" id="UP000053257"/>
    </source>
</evidence>
<organism evidence="4 5">
    <name type="scientific">Phlebiopsis gigantea (strain 11061_1 CR5-6)</name>
    <name type="common">White-rot fungus</name>
    <name type="synonym">Peniophora gigantea</name>
    <dbReference type="NCBI Taxonomy" id="745531"/>
    <lineage>
        <taxon>Eukaryota</taxon>
        <taxon>Fungi</taxon>
        <taxon>Dikarya</taxon>
        <taxon>Basidiomycota</taxon>
        <taxon>Agaricomycotina</taxon>
        <taxon>Agaricomycetes</taxon>
        <taxon>Polyporales</taxon>
        <taxon>Phanerochaetaceae</taxon>
        <taxon>Phlebiopsis</taxon>
    </lineage>
</organism>
<evidence type="ECO:0000256" key="2">
    <source>
        <dbReference type="ARBA" id="ARBA00022840"/>
    </source>
</evidence>
<dbReference type="GO" id="GO:0005524">
    <property type="term" value="F:ATP binding"/>
    <property type="evidence" value="ECO:0007669"/>
    <property type="project" value="UniProtKB-KW"/>
</dbReference>
<dbReference type="InterPro" id="IPR003439">
    <property type="entry name" value="ABC_transporter-like_ATP-bd"/>
</dbReference>
<dbReference type="Proteomes" id="UP000053257">
    <property type="component" value="Unassembled WGS sequence"/>
</dbReference>
<evidence type="ECO:0000256" key="1">
    <source>
        <dbReference type="ARBA" id="ARBA00022741"/>
    </source>
</evidence>
<dbReference type="PANTHER" id="PTHR43394">
    <property type="entry name" value="ATP-DEPENDENT PERMEASE MDL1, MITOCHONDRIAL"/>
    <property type="match status" value="1"/>
</dbReference>
<dbReference type="GO" id="GO:0016887">
    <property type="term" value="F:ATP hydrolysis activity"/>
    <property type="evidence" value="ECO:0007669"/>
    <property type="project" value="InterPro"/>
</dbReference>
<dbReference type="SUPFAM" id="SSF52540">
    <property type="entry name" value="P-loop containing nucleoside triphosphate hydrolases"/>
    <property type="match status" value="1"/>
</dbReference>
<dbReference type="PANTHER" id="PTHR43394:SF1">
    <property type="entry name" value="ATP-BINDING CASSETTE SUB-FAMILY B MEMBER 10, MITOCHONDRIAL"/>
    <property type="match status" value="1"/>
</dbReference>
<reference evidence="4 5" key="1">
    <citation type="journal article" date="2014" name="PLoS Genet.">
        <title>Analysis of the Phlebiopsis gigantea genome, transcriptome and secretome provides insight into its pioneer colonization strategies of wood.</title>
        <authorList>
            <person name="Hori C."/>
            <person name="Ishida T."/>
            <person name="Igarashi K."/>
            <person name="Samejima M."/>
            <person name="Suzuki H."/>
            <person name="Master E."/>
            <person name="Ferreira P."/>
            <person name="Ruiz-Duenas F.J."/>
            <person name="Held B."/>
            <person name="Canessa P."/>
            <person name="Larrondo L.F."/>
            <person name="Schmoll M."/>
            <person name="Druzhinina I.S."/>
            <person name="Kubicek C.P."/>
            <person name="Gaskell J.A."/>
            <person name="Kersten P."/>
            <person name="St John F."/>
            <person name="Glasner J."/>
            <person name="Sabat G."/>
            <person name="Splinter BonDurant S."/>
            <person name="Syed K."/>
            <person name="Yadav J."/>
            <person name="Mgbeahuruike A.C."/>
            <person name="Kovalchuk A."/>
            <person name="Asiegbu F.O."/>
            <person name="Lackner G."/>
            <person name="Hoffmeister D."/>
            <person name="Rencoret J."/>
            <person name="Gutierrez A."/>
            <person name="Sun H."/>
            <person name="Lindquist E."/>
            <person name="Barry K."/>
            <person name="Riley R."/>
            <person name="Grigoriev I.V."/>
            <person name="Henrissat B."/>
            <person name="Kues U."/>
            <person name="Berka R.M."/>
            <person name="Martinez A.T."/>
            <person name="Covert S.F."/>
            <person name="Blanchette R.A."/>
            <person name="Cullen D."/>
        </authorList>
    </citation>
    <scope>NUCLEOTIDE SEQUENCE [LARGE SCALE GENOMIC DNA]</scope>
    <source>
        <strain evidence="4 5">11061_1 CR5-6</strain>
    </source>
</reference>